<dbReference type="InterPro" id="IPR050188">
    <property type="entry name" value="RluA_PseudoU_synthase"/>
</dbReference>
<keyword evidence="3 7" id="KW-0413">Isomerase</keyword>
<accession>A0ABW4JAI7</accession>
<evidence type="ECO:0000256" key="4">
    <source>
        <dbReference type="ARBA" id="ARBA00031870"/>
    </source>
</evidence>
<evidence type="ECO:0000313" key="7">
    <source>
        <dbReference type="EMBL" id="MFD1672714.1"/>
    </source>
</evidence>
<dbReference type="PANTHER" id="PTHR21600">
    <property type="entry name" value="MITOCHONDRIAL RNA PSEUDOURIDINE SYNTHASE"/>
    <property type="match status" value="1"/>
</dbReference>
<dbReference type="EMBL" id="JBHTOP010000026">
    <property type="protein sequence ID" value="MFD1672714.1"/>
    <property type="molecule type" value="Genomic_DNA"/>
</dbReference>
<reference evidence="8" key="1">
    <citation type="journal article" date="2019" name="Int. J. Syst. Evol. Microbiol.">
        <title>The Global Catalogue of Microorganisms (GCM) 10K type strain sequencing project: providing services to taxonomists for standard genome sequencing and annotation.</title>
        <authorList>
            <consortium name="The Broad Institute Genomics Platform"/>
            <consortium name="The Broad Institute Genome Sequencing Center for Infectious Disease"/>
            <person name="Wu L."/>
            <person name="Ma J."/>
        </authorList>
    </citation>
    <scope>NUCLEOTIDE SEQUENCE [LARGE SCALE GENOMIC DNA]</scope>
    <source>
        <strain evidence="8">CCM 8896</strain>
    </source>
</reference>
<comment type="similarity">
    <text evidence="2">Belongs to the pseudouridine synthase RluA family.</text>
</comment>
<dbReference type="PROSITE" id="PS01129">
    <property type="entry name" value="PSI_RLU"/>
    <property type="match status" value="1"/>
</dbReference>
<keyword evidence="8" id="KW-1185">Reference proteome</keyword>
<comment type="catalytic activity">
    <reaction evidence="1">
        <text>a uridine in RNA = a pseudouridine in RNA</text>
        <dbReference type="Rhea" id="RHEA:48348"/>
        <dbReference type="Rhea" id="RHEA-COMP:12068"/>
        <dbReference type="Rhea" id="RHEA-COMP:12069"/>
        <dbReference type="ChEBI" id="CHEBI:65314"/>
        <dbReference type="ChEBI" id="CHEBI:65315"/>
    </reaction>
</comment>
<evidence type="ECO:0000256" key="1">
    <source>
        <dbReference type="ARBA" id="ARBA00000073"/>
    </source>
</evidence>
<dbReference type="GO" id="GO:0016853">
    <property type="term" value="F:isomerase activity"/>
    <property type="evidence" value="ECO:0007669"/>
    <property type="project" value="UniProtKB-KW"/>
</dbReference>
<gene>
    <name evidence="7" type="ORF">ACFQ5M_11440</name>
</gene>
<dbReference type="Gene3D" id="3.30.2350.10">
    <property type="entry name" value="Pseudouridine synthase"/>
    <property type="match status" value="1"/>
</dbReference>
<name>A0ABW4JAI7_9LACO</name>
<dbReference type="InterPro" id="IPR020103">
    <property type="entry name" value="PsdUridine_synth_cat_dom_sf"/>
</dbReference>
<dbReference type="RefSeq" id="WP_164506980.1">
    <property type="nucleotide sequence ID" value="NZ_JBHTOP010000026.1"/>
</dbReference>
<dbReference type="InterPro" id="IPR006224">
    <property type="entry name" value="PsdUridine_synth_RluA-like_CS"/>
</dbReference>
<organism evidence="7 8">
    <name type="scientific">Agrilactobacillus yilanensis</name>
    <dbReference type="NCBI Taxonomy" id="2485997"/>
    <lineage>
        <taxon>Bacteria</taxon>
        <taxon>Bacillati</taxon>
        <taxon>Bacillota</taxon>
        <taxon>Bacilli</taxon>
        <taxon>Lactobacillales</taxon>
        <taxon>Lactobacillaceae</taxon>
        <taxon>Agrilactobacillus</taxon>
    </lineage>
</organism>
<dbReference type="CDD" id="cd02869">
    <property type="entry name" value="PseudoU_synth_RluA_like"/>
    <property type="match status" value="1"/>
</dbReference>
<proteinExistence type="inferred from homology"/>
<dbReference type="InterPro" id="IPR006145">
    <property type="entry name" value="PsdUridine_synth_RsuA/RluA"/>
</dbReference>
<evidence type="ECO:0000259" key="6">
    <source>
        <dbReference type="Pfam" id="PF00849"/>
    </source>
</evidence>
<dbReference type="Proteomes" id="UP001597267">
    <property type="component" value="Unassembled WGS sequence"/>
</dbReference>
<sequence>MLTRQFTLPADFQPLNIRQALKTWFIPRKWQHFLRIEKNILVNGTYHHFDTILQPNDQLTLHFSHVDSQQQVYQPSDGTHLTIFYEDQDFLVVAKPNNIKTHPNQPDETDTLLNQVAGYLAPKQQQPYILHRLDMYTSGLIMIAKNPLVVPILNAQLRDKLIKRNYLAMVAYNFALPSQGQITWPIGLDPKDPRKRMVSANGLPAITDFKILAQNRNYQLLHLSLQTGRTHQIRVHLAAEGVPILGDPLYNPHSKMPMMFLHAYQMKIPLPFSKNIITVTTPAPSSFENLLR</sequence>
<dbReference type="PANTHER" id="PTHR21600:SF44">
    <property type="entry name" value="RIBOSOMAL LARGE SUBUNIT PSEUDOURIDINE SYNTHASE D"/>
    <property type="match status" value="1"/>
</dbReference>
<evidence type="ECO:0000256" key="5">
    <source>
        <dbReference type="ARBA" id="ARBA00033164"/>
    </source>
</evidence>
<protein>
    <recommendedName>
        <fullName evidence="4">RNA pseudouridylate synthase</fullName>
    </recommendedName>
    <alternativeName>
        <fullName evidence="5">RNA-uridine isomerase</fullName>
    </alternativeName>
</protein>
<dbReference type="Pfam" id="PF00849">
    <property type="entry name" value="PseudoU_synth_2"/>
    <property type="match status" value="1"/>
</dbReference>
<feature type="domain" description="Pseudouridine synthase RsuA/RluA-like" evidence="6">
    <location>
        <begin position="89"/>
        <end position="239"/>
    </location>
</feature>
<dbReference type="SUPFAM" id="SSF55120">
    <property type="entry name" value="Pseudouridine synthase"/>
    <property type="match status" value="1"/>
</dbReference>
<comment type="caution">
    <text evidence="7">The sequence shown here is derived from an EMBL/GenBank/DDBJ whole genome shotgun (WGS) entry which is preliminary data.</text>
</comment>
<evidence type="ECO:0000256" key="3">
    <source>
        <dbReference type="ARBA" id="ARBA00023235"/>
    </source>
</evidence>
<evidence type="ECO:0000256" key="2">
    <source>
        <dbReference type="ARBA" id="ARBA00010876"/>
    </source>
</evidence>
<evidence type="ECO:0000313" key="8">
    <source>
        <dbReference type="Proteomes" id="UP001597267"/>
    </source>
</evidence>